<dbReference type="InterPro" id="IPR001680">
    <property type="entry name" value="WD40_rpt"/>
</dbReference>
<dbReference type="GO" id="GO:0016251">
    <property type="term" value="F:RNA polymerase II general transcription initiation factor activity"/>
    <property type="evidence" value="ECO:0007669"/>
    <property type="project" value="TreeGrafter"/>
</dbReference>
<evidence type="ECO:0000313" key="5">
    <source>
        <dbReference type="Proteomes" id="UP000054560"/>
    </source>
</evidence>
<evidence type="ECO:0000256" key="3">
    <source>
        <dbReference type="PROSITE-ProRule" id="PRU00221"/>
    </source>
</evidence>
<dbReference type="PANTHER" id="PTHR19879">
    <property type="entry name" value="TRANSCRIPTION INITIATION FACTOR TFIID"/>
    <property type="match status" value="1"/>
</dbReference>
<dbReference type="InterPro" id="IPR019775">
    <property type="entry name" value="WD40_repeat_CS"/>
</dbReference>
<dbReference type="PROSITE" id="PS50294">
    <property type="entry name" value="WD_REPEATS_REGION"/>
    <property type="match status" value="1"/>
</dbReference>
<dbReference type="PROSITE" id="PS00678">
    <property type="entry name" value="WD_REPEATS_1"/>
    <property type="match status" value="1"/>
</dbReference>
<feature type="repeat" description="WD" evidence="3">
    <location>
        <begin position="19"/>
        <end position="59"/>
    </location>
</feature>
<evidence type="ECO:0000256" key="2">
    <source>
        <dbReference type="ARBA" id="ARBA00022737"/>
    </source>
</evidence>
<protein>
    <submittedName>
        <fullName evidence="4">Uncharacterized protein</fullName>
    </submittedName>
</protein>
<dbReference type="InterPro" id="IPR015943">
    <property type="entry name" value="WD40/YVTN_repeat-like_dom_sf"/>
</dbReference>
<evidence type="ECO:0000256" key="1">
    <source>
        <dbReference type="ARBA" id="ARBA00022574"/>
    </source>
</evidence>
<dbReference type="STRING" id="667725.A0A0L0F8T3"/>
<accession>A0A0L0F8T3</accession>
<feature type="non-terminal residue" evidence="4">
    <location>
        <position position="59"/>
    </location>
</feature>
<dbReference type="AlphaFoldDB" id="A0A0L0F8T3"/>
<dbReference type="Gene3D" id="2.130.10.10">
    <property type="entry name" value="YVTN repeat-like/Quinoprotein amine dehydrogenase"/>
    <property type="match status" value="1"/>
</dbReference>
<keyword evidence="2" id="KW-0677">Repeat</keyword>
<dbReference type="RefSeq" id="XP_014147031.1">
    <property type="nucleotide sequence ID" value="XM_014291556.1"/>
</dbReference>
<dbReference type="GeneID" id="25914818"/>
<organism evidence="4 5">
    <name type="scientific">Sphaeroforma arctica JP610</name>
    <dbReference type="NCBI Taxonomy" id="667725"/>
    <lineage>
        <taxon>Eukaryota</taxon>
        <taxon>Ichthyosporea</taxon>
        <taxon>Ichthyophonida</taxon>
        <taxon>Sphaeroforma</taxon>
    </lineage>
</organism>
<evidence type="ECO:0000313" key="4">
    <source>
        <dbReference type="EMBL" id="KNC73129.1"/>
    </source>
</evidence>
<dbReference type="SUPFAM" id="SSF50978">
    <property type="entry name" value="WD40 repeat-like"/>
    <property type="match status" value="1"/>
</dbReference>
<proteinExistence type="predicted"/>
<reference evidence="4 5" key="1">
    <citation type="submission" date="2011-02" db="EMBL/GenBank/DDBJ databases">
        <title>The Genome Sequence of Sphaeroforma arctica JP610.</title>
        <authorList>
            <consortium name="The Broad Institute Genome Sequencing Platform"/>
            <person name="Russ C."/>
            <person name="Cuomo C."/>
            <person name="Young S.K."/>
            <person name="Zeng Q."/>
            <person name="Gargeya S."/>
            <person name="Alvarado L."/>
            <person name="Berlin A."/>
            <person name="Chapman S.B."/>
            <person name="Chen Z."/>
            <person name="Freedman E."/>
            <person name="Gellesch M."/>
            <person name="Goldberg J."/>
            <person name="Griggs A."/>
            <person name="Gujja S."/>
            <person name="Heilman E."/>
            <person name="Heiman D."/>
            <person name="Howarth C."/>
            <person name="Mehta T."/>
            <person name="Neiman D."/>
            <person name="Pearson M."/>
            <person name="Roberts A."/>
            <person name="Saif S."/>
            <person name="Shea T."/>
            <person name="Shenoy N."/>
            <person name="Sisk P."/>
            <person name="Stolte C."/>
            <person name="Sykes S."/>
            <person name="White J."/>
            <person name="Yandava C."/>
            <person name="Burger G."/>
            <person name="Gray M.W."/>
            <person name="Holland P.W.H."/>
            <person name="King N."/>
            <person name="Lang F.B.F."/>
            <person name="Roger A.J."/>
            <person name="Ruiz-Trillo I."/>
            <person name="Haas B."/>
            <person name="Nusbaum C."/>
            <person name="Birren B."/>
        </authorList>
    </citation>
    <scope>NUCLEOTIDE SEQUENCE [LARGE SCALE GENOMIC DNA]</scope>
    <source>
        <strain evidence="4 5">JP610</strain>
    </source>
</reference>
<dbReference type="EMBL" id="KQ246042">
    <property type="protein sequence ID" value="KNC73129.1"/>
    <property type="molecule type" value="Genomic_DNA"/>
</dbReference>
<feature type="non-terminal residue" evidence="4">
    <location>
        <position position="1"/>
    </location>
</feature>
<dbReference type="GO" id="GO:0005669">
    <property type="term" value="C:transcription factor TFIID complex"/>
    <property type="evidence" value="ECO:0007669"/>
    <property type="project" value="TreeGrafter"/>
</dbReference>
<dbReference type="Pfam" id="PF00400">
    <property type="entry name" value="WD40"/>
    <property type="match status" value="1"/>
</dbReference>
<sequence>EDRDVILWDLAQGSKVATFTGHEDAVYSLCFSGDTNVLSSGGADNTVRLWDVKAAGGTS</sequence>
<dbReference type="Proteomes" id="UP000054560">
    <property type="component" value="Unassembled WGS sequence"/>
</dbReference>
<dbReference type="InterPro" id="IPR036322">
    <property type="entry name" value="WD40_repeat_dom_sf"/>
</dbReference>
<dbReference type="SMART" id="SM00320">
    <property type="entry name" value="WD40"/>
    <property type="match status" value="1"/>
</dbReference>
<keyword evidence="5" id="KW-1185">Reference proteome</keyword>
<keyword evidence="1 3" id="KW-0853">WD repeat</keyword>
<gene>
    <name evidence="4" type="ORF">SARC_14314</name>
</gene>
<dbReference type="GO" id="GO:0006367">
    <property type="term" value="P:transcription initiation at RNA polymerase II promoter"/>
    <property type="evidence" value="ECO:0007669"/>
    <property type="project" value="TreeGrafter"/>
</dbReference>
<name>A0A0L0F8T3_9EUKA</name>
<dbReference type="PROSITE" id="PS50082">
    <property type="entry name" value="WD_REPEATS_2"/>
    <property type="match status" value="1"/>
</dbReference>
<dbReference type="OrthoDB" id="10266330at2759"/>
<dbReference type="PANTHER" id="PTHR19879:SF1">
    <property type="entry name" value="CANNONBALL-RELATED"/>
    <property type="match status" value="1"/>
</dbReference>